<keyword evidence="2" id="KW-1185">Reference proteome</keyword>
<name>A0ABU1K5C5_9FLAO</name>
<dbReference type="EMBL" id="JAVDQA010000003">
    <property type="protein sequence ID" value="MDR6300814.1"/>
    <property type="molecule type" value="Genomic_DNA"/>
</dbReference>
<gene>
    <name evidence="1" type="ORF">GGR31_001457</name>
</gene>
<evidence type="ECO:0000313" key="1">
    <source>
        <dbReference type="EMBL" id="MDR6300814.1"/>
    </source>
</evidence>
<sequence>MTTNYLIYHPRRQKSEFDNLTVYRDNFGGNEDPYIWNRQFLHTYCHITQLPNESGQINFWVSGDTYPNFDKLYCDCVFVIDKKLFWANANRIKRNNPIVDNDQTYEHHYKWVNPPHNHHPFSRRRRYTLKAHPDNSFQPQYNNGELLDILPFLNDNGLTTDHLINAMTSKRGSRPYKLHNNLGNNLYDFLIKISSIKLKGQQLQDIHPKK</sequence>
<comment type="caution">
    <text evidence="1">The sequence shown here is derived from an EMBL/GenBank/DDBJ whole genome shotgun (WGS) entry which is preliminary data.</text>
</comment>
<evidence type="ECO:0000313" key="2">
    <source>
        <dbReference type="Proteomes" id="UP001257659"/>
    </source>
</evidence>
<dbReference type="Proteomes" id="UP001257659">
    <property type="component" value="Unassembled WGS sequence"/>
</dbReference>
<organism evidence="1 2">
    <name type="scientific">Mesonia maritima</name>
    <dbReference type="NCBI Taxonomy" id="1793873"/>
    <lineage>
        <taxon>Bacteria</taxon>
        <taxon>Pseudomonadati</taxon>
        <taxon>Bacteroidota</taxon>
        <taxon>Flavobacteriia</taxon>
        <taxon>Flavobacteriales</taxon>
        <taxon>Flavobacteriaceae</taxon>
        <taxon>Mesonia</taxon>
    </lineage>
</organism>
<dbReference type="RefSeq" id="WP_309727708.1">
    <property type="nucleotide sequence ID" value="NZ_JAVDQA010000003.1"/>
</dbReference>
<protein>
    <submittedName>
        <fullName evidence="1">Uncharacterized protein</fullName>
    </submittedName>
</protein>
<accession>A0ABU1K5C5</accession>
<reference evidence="1 2" key="1">
    <citation type="submission" date="2023-07" db="EMBL/GenBank/DDBJ databases">
        <title>Genomic Encyclopedia of Type Strains, Phase IV (KMG-IV): sequencing the most valuable type-strain genomes for metagenomic binning, comparative biology and taxonomic classification.</title>
        <authorList>
            <person name="Goeker M."/>
        </authorList>
    </citation>
    <scope>NUCLEOTIDE SEQUENCE [LARGE SCALE GENOMIC DNA]</scope>
    <source>
        <strain evidence="1 2">DSM 102814</strain>
    </source>
</reference>
<proteinExistence type="predicted"/>